<accession>L0DWA9</accession>
<protein>
    <submittedName>
        <fullName evidence="1">DsrS</fullName>
    </submittedName>
</protein>
<dbReference type="KEGG" id="tni:TVNIR_1599"/>
<dbReference type="HOGENOM" id="CLU_735552_0_0_6"/>
<keyword evidence="2" id="KW-1185">Reference proteome</keyword>
<dbReference type="AlphaFoldDB" id="L0DWA9"/>
<dbReference type="STRING" id="1255043.TVNIR_1599"/>
<proteinExistence type="predicted"/>
<reference evidence="1" key="1">
    <citation type="submission" date="2015-12" db="EMBL/GenBank/DDBJ databases">
        <authorList>
            <person name="Tikhonova T.V."/>
            <person name="Pavlov A.R."/>
            <person name="Beletsky A.V."/>
            <person name="Mardanov A.V."/>
            <person name="Sorokin D.Y."/>
            <person name="Ravin N.V."/>
            <person name="Popov V.O."/>
        </authorList>
    </citation>
    <scope>NUCLEOTIDE SEQUENCE</scope>
    <source>
        <strain evidence="1">DSM 14787</strain>
    </source>
</reference>
<dbReference type="EMBL" id="CP003989">
    <property type="protein sequence ID" value="AGA33265.1"/>
    <property type="molecule type" value="Genomic_DNA"/>
</dbReference>
<evidence type="ECO:0000313" key="2">
    <source>
        <dbReference type="Proteomes" id="UP000010809"/>
    </source>
</evidence>
<dbReference type="Proteomes" id="UP000010809">
    <property type="component" value="Chromosome"/>
</dbReference>
<dbReference type="OrthoDB" id="9770072at2"/>
<sequence length="376" mass="41498">MLTPEDSLRLNVLLKQDLRALRIDEGKMTVHALTGRGEARIVLNPNCPDDKYLRQVREVISSAVLGVPHGYPAYLKRWTRRVGHARTESLEGLLKLGEPEALAAVVHASGLTDELASRAWWLLQSSDHARAMLRREAVVNGSMGRVLADFLVEFLAYEEQPAQMVESVRLVLQPGLIDEPVRLDLWKKGQRKTAYRVGFLKTTPDTLPHDRVPHPRHGDLAPVLAVAAGQGNEFAAQLLRSLDAPGQAYLDTVRLALSKCSDQGVVVHLFEAIENYFAPVRPSAAGHRSMEYLIDDATRMDACVADPERCRQFRELRSALPSGDQPLLESLLVMGLVGEPLLAPIFGNTDAVGSGLRMALDPVTRGLFPHLDRLCP</sequence>
<organism evidence="1 2">
    <name type="scientific">Thioalkalivibrio nitratireducens (strain DSM 14787 / UNIQEM 213 / ALEN2)</name>
    <dbReference type="NCBI Taxonomy" id="1255043"/>
    <lineage>
        <taxon>Bacteria</taxon>
        <taxon>Pseudomonadati</taxon>
        <taxon>Pseudomonadota</taxon>
        <taxon>Gammaproteobacteria</taxon>
        <taxon>Chromatiales</taxon>
        <taxon>Ectothiorhodospiraceae</taxon>
        <taxon>Thioalkalivibrio</taxon>
    </lineage>
</organism>
<dbReference type="RefSeq" id="WP_015258395.1">
    <property type="nucleotide sequence ID" value="NC_019902.2"/>
</dbReference>
<gene>
    <name evidence="1" type="ordered locus">TVNIR_1599</name>
</gene>
<dbReference type="PATRIC" id="fig|1255043.3.peg.1618"/>
<name>L0DWA9_THIND</name>
<evidence type="ECO:0000313" key="1">
    <source>
        <dbReference type="EMBL" id="AGA33265.1"/>
    </source>
</evidence>
<dbReference type="eggNOG" id="ENOG502ZA3I">
    <property type="taxonomic scope" value="Bacteria"/>
</dbReference>